<comment type="caution">
    <text evidence="2">The sequence shown here is derived from an EMBL/GenBank/DDBJ whole genome shotgun (WGS) entry which is preliminary data.</text>
</comment>
<dbReference type="EMBL" id="BAAADQ010000002">
    <property type="protein sequence ID" value="GAA0535569.1"/>
    <property type="molecule type" value="Genomic_DNA"/>
</dbReference>
<evidence type="ECO:0000313" key="3">
    <source>
        <dbReference type="Proteomes" id="UP001501425"/>
    </source>
</evidence>
<evidence type="ECO:0000313" key="2">
    <source>
        <dbReference type="EMBL" id="GAA0535569.1"/>
    </source>
</evidence>
<reference evidence="2" key="1">
    <citation type="journal article" date="2014" name="Int. J. Syst. Evol. Microbiol.">
        <title>Complete genome sequence of Corynebacterium casei LMG S-19264T (=DSM 44701T), isolated from a smear-ripened cheese.</title>
        <authorList>
            <consortium name="US DOE Joint Genome Institute (JGI-PGF)"/>
            <person name="Walter F."/>
            <person name="Albersmeier A."/>
            <person name="Kalinowski J."/>
            <person name="Ruckert C."/>
        </authorList>
    </citation>
    <scope>NUCLEOTIDE SEQUENCE</scope>
    <source>
        <strain evidence="2">JCM 14265</strain>
    </source>
</reference>
<dbReference type="Proteomes" id="UP001501425">
    <property type="component" value="Unassembled WGS sequence"/>
</dbReference>
<reference evidence="2" key="2">
    <citation type="submission" date="2023-12" db="EMBL/GenBank/DDBJ databases">
        <authorList>
            <person name="Sun Q."/>
            <person name="Inoue M."/>
        </authorList>
    </citation>
    <scope>NUCLEOTIDE SEQUENCE</scope>
    <source>
        <strain evidence="2">JCM 14265</strain>
    </source>
</reference>
<protein>
    <submittedName>
        <fullName evidence="2">Uncharacterized protein</fullName>
    </submittedName>
</protein>
<organism evidence="2 3">
    <name type="scientific">Halorubrum ejinorense</name>
    <dbReference type="NCBI Taxonomy" id="425309"/>
    <lineage>
        <taxon>Archaea</taxon>
        <taxon>Methanobacteriati</taxon>
        <taxon>Methanobacteriota</taxon>
        <taxon>Stenosarchaea group</taxon>
        <taxon>Halobacteria</taxon>
        <taxon>Halobacteriales</taxon>
        <taxon>Haloferacaceae</taxon>
        <taxon>Halorubrum</taxon>
    </lineage>
</organism>
<gene>
    <name evidence="2" type="ORF">GCM10008994_08280</name>
</gene>
<proteinExistence type="predicted"/>
<accession>A0AAV3SPK6</accession>
<sequence length="106" mass="11427">MRQRHRRIDVKDCEKGRLFGSALILLQGVVTALFPQASVRLTKKMIGKNFDNASDLEAKPAYVRQLRAIGVGMIAAGGTGLLLEDTEELEAEPSGLADAAGTEDDE</sequence>
<name>A0AAV3SPK6_9EURY</name>
<evidence type="ECO:0000256" key="1">
    <source>
        <dbReference type="SAM" id="MobiDB-lite"/>
    </source>
</evidence>
<dbReference type="AlphaFoldDB" id="A0AAV3SPK6"/>
<feature type="region of interest" description="Disordered" evidence="1">
    <location>
        <begin position="87"/>
        <end position="106"/>
    </location>
</feature>